<evidence type="ECO:0000313" key="2">
    <source>
        <dbReference type="Proteomes" id="UP000824162"/>
    </source>
</evidence>
<dbReference type="AlphaFoldDB" id="A0A9D1PR74"/>
<evidence type="ECO:0000313" key="1">
    <source>
        <dbReference type="EMBL" id="HIV85379.1"/>
    </source>
</evidence>
<sequence>MMSGIVNLKRHELEVLCAASGMDRLVGIGLSGKFEPGRGEMIEIIGTLIRDGIIVLKDEGLVVSEDIARIVKTIKSAERILVIAARAVHESRKCCYVCKDRTVVCERSSVENDAFRLSLLGSGSLLPELEEQGFIAGSGDGRGLCDIEMIKRDRDVIDLIKMSSVTETSREYMLRRCGARLVIDCIHPRSGVCIKRIGRSRLSGKDIMFVLESGKLPEVDSWDRDRFIKIFEEMQRRLIV</sequence>
<name>A0A9D1PR74_9FIRM</name>
<reference evidence="1" key="2">
    <citation type="submission" date="2021-04" db="EMBL/GenBank/DDBJ databases">
        <authorList>
            <person name="Gilroy R."/>
        </authorList>
    </citation>
    <scope>NUCLEOTIDE SEQUENCE</scope>
    <source>
        <strain evidence="1">5790</strain>
    </source>
</reference>
<comment type="caution">
    <text evidence="1">The sequence shown here is derived from an EMBL/GenBank/DDBJ whole genome shotgun (WGS) entry which is preliminary data.</text>
</comment>
<dbReference type="EMBL" id="DXIJ01000020">
    <property type="protein sequence ID" value="HIV85379.1"/>
    <property type="molecule type" value="Genomic_DNA"/>
</dbReference>
<reference evidence="1" key="1">
    <citation type="journal article" date="2021" name="PeerJ">
        <title>Extensive microbial diversity within the chicken gut microbiome revealed by metagenomics and culture.</title>
        <authorList>
            <person name="Gilroy R."/>
            <person name="Ravi A."/>
            <person name="Getino M."/>
            <person name="Pursley I."/>
            <person name="Horton D.L."/>
            <person name="Alikhan N.F."/>
            <person name="Baker D."/>
            <person name="Gharbi K."/>
            <person name="Hall N."/>
            <person name="Watson M."/>
            <person name="Adriaenssens E.M."/>
            <person name="Foster-Nyarko E."/>
            <person name="Jarju S."/>
            <person name="Secka A."/>
            <person name="Antonio M."/>
            <person name="Oren A."/>
            <person name="Chaudhuri R.R."/>
            <person name="La Ragione R."/>
            <person name="Hildebrand F."/>
            <person name="Pallen M.J."/>
        </authorList>
    </citation>
    <scope>NUCLEOTIDE SEQUENCE</scope>
    <source>
        <strain evidence="1">5790</strain>
    </source>
</reference>
<proteinExistence type="predicted"/>
<protein>
    <submittedName>
        <fullName evidence="1">Uncharacterized protein</fullName>
    </submittedName>
</protein>
<organism evidence="1 2">
    <name type="scientific">Candidatus Monoglobus merdigallinarum</name>
    <dbReference type="NCBI Taxonomy" id="2838698"/>
    <lineage>
        <taxon>Bacteria</taxon>
        <taxon>Bacillati</taxon>
        <taxon>Bacillota</taxon>
        <taxon>Clostridia</taxon>
        <taxon>Monoglobales</taxon>
        <taxon>Monoglobaceae</taxon>
        <taxon>Monoglobus</taxon>
    </lineage>
</organism>
<dbReference type="Proteomes" id="UP000824162">
    <property type="component" value="Unassembled WGS sequence"/>
</dbReference>
<gene>
    <name evidence="1" type="ORF">H9900_01050</name>
</gene>
<accession>A0A9D1PR74</accession>